<protein>
    <recommendedName>
        <fullName evidence="9">Major facilitator superfamily (MFS) profile domain-containing protein</fullName>
    </recommendedName>
</protein>
<reference evidence="7 8" key="1">
    <citation type="journal article" date="2014" name="Genome Announc.">
        <title>Draft genome sequence of the pathogenic fungus Scedosporium apiospermum.</title>
        <authorList>
            <person name="Vandeputte P."/>
            <person name="Ghamrawi S."/>
            <person name="Rechenmann M."/>
            <person name="Iltis A."/>
            <person name="Giraud S."/>
            <person name="Fleury M."/>
            <person name="Thornton C."/>
            <person name="Delhaes L."/>
            <person name="Meyer W."/>
            <person name="Papon N."/>
            <person name="Bouchara J.P."/>
        </authorList>
    </citation>
    <scope>NUCLEOTIDE SEQUENCE [LARGE SCALE GENOMIC DNA]</scope>
    <source>
        <strain evidence="7 8">IHEM 14462</strain>
    </source>
</reference>
<evidence type="ECO:0000256" key="3">
    <source>
        <dbReference type="ARBA" id="ARBA00022692"/>
    </source>
</evidence>
<dbReference type="AlphaFoldDB" id="A0A084GE84"/>
<organism evidence="7 8">
    <name type="scientific">Pseudallescheria apiosperma</name>
    <name type="common">Scedosporium apiospermum</name>
    <dbReference type="NCBI Taxonomy" id="563466"/>
    <lineage>
        <taxon>Eukaryota</taxon>
        <taxon>Fungi</taxon>
        <taxon>Dikarya</taxon>
        <taxon>Ascomycota</taxon>
        <taxon>Pezizomycotina</taxon>
        <taxon>Sordariomycetes</taxon>
        <taxon>Hypocreomycetidae</taxon>
        <taxon>Microascales</taxon>
        <taxon>Microascaceae</taxon>
        <taxon>Scedosporium</taxon>
    </lineage>
</organism>
<feature type="transmembrane region" description="Helical" evidence="6">
    <location>
        <begin position="179"/>
        <end position="199"/>
    </location>
</feature>
<evidence type="ECO:0000256" key="5">
    <source>
        <dbReference type="ARBA" id="ARBA00023136"/>
    </source>
</evidence>
<evidence type="ECO:0000256" key="4">
    <source>
        <dbReference type="ARBA" id="ARBA00022989"/>
    </source>
</evidence>
<evidence type="ECO:0000256" key="6">
    <source>
        <dbReference type="SAM" id="Phobius"/>
    </source>
</evidence>
<dbReference type="HOGENOM" id="CLU_001265_0_1_1"/>
<keyword evidence="4 6" id="KW-1133">Transmembrane helix</keyword>
<dbReference type="PANTHER" id="PTHR43791:SF46">
    <property type="entry name" value="MAJOR FACILITATOR SUPERFAMILY (MFS) PROFILE DOMAIN-CONTAINING PROTEIN-RELATED"/>
    <property type="match status" value="1"/>
</dbReference>
<dbReference type="KEGG" id="sapo:SAPIO_CDS2010"/>
<dbReference type="RefSeq" id="XP_016645445.1">
    <property type="nucleotide sequence ID" value="XM_016785148.1"/>
</dbReference>
<keyword evidence="2" id="KW-0813">Transport</keyword>
<dbReference type="Gene3D" id="1.20.1250.20">
    <property type="entry name" value="MFS general substrate transporter like domains"/>
    <property type="match status" value="2"/>
</dbReference>
<dbReference type="GeneID" id="27721082"/>
<comment type="caution">
    <text evidence="7">The sequence shown here is derived from an EMBL/GenBank/DDBJ whole genome shotgun (WGS) entry which is preliminary data.</text>
</comment>
<dbReference type="PANTHER" id="PTHR43791">
    <property type="entry name" value="PERMEASE-RELATED"/>
    <property type="match status" value="1"/>
</dbReference>
<gene>
    <name evidence="7" type="ORF">SAPIO_CDS2010</name>
</gene>
<feature type="transmembrane region" description="Helical" evidence="6">
    <location>
        <begin position="321"/>
        <end position="344"/>
    </location>
</feature>
<evidence type="ECO:0008006" key="9">
    <source>
        <dbReference type="Google" id="ProtNLM"/>
    </source>
</evidence>
<feature type="transmembrane region" description="Helical" evidence="6">
    <location>
        <begin position="388"/>
        <end position="407"/>
    </location>
</feature>
<evidence type="ECO:0000313" key="8">
    <source>
        <dbReference type="Proteomes" id="UP000028545"/>
    </source>
</evidence>
<feature type="transmembrane region" description="Helical" evidence="6">
    <location>
        <begin position="356"/>
        <end position="376"/>
    </location>
</feature>
<feature type="transmembrane region" description="Helical" evidence="6">
    <location>
        <begin position="118"/>
        <end position="138"/>
    </location>
</feature>
<dbReference type="Pfam" id="PF07690">
    <property type="entry name" value="MFS_1"/>
    <property type="match status" value="1"/>
</dbReference>
<evidence type="ECO:0000256" key="2">
    <source>
        <dbReference type="ARBA" id="ARBA00022448"/>
    </source>
</evidence>
<evidence type="ECO:0000256" key="1">
    <source>
        <dbReference type="ARBA" id="ARBA00004141"/>
    </source>
</evidence>
<dbReference type="Proteomes" id="UP000028545">
    <property type="component" value="Unassembled WGS sequence"/>
</dbReference>
<dbReference type="InterPro" id="IPR036259">
    <property type="entry name" value="MFS_trans_sf"/>
</dbReference>
<feature type="transmembrane region" description="Helical" evidence="6">
    <location>
        <begin position="90"/>
        <end position="112"/>
    </location>
</feature>
<keyword evidence="5 6" id="KW-0472">Membrane</keyword>
<feature type="transmembrane region" description="Helical" evidence="6">
    <location>
        <begin position="265"/>
        <end position="285"/>
    </location>
</feature>
<feature type="transmembrane region" description="Helical" evidence="6">
    <location>
        <begin position="145"/>
        <end position="167"/>
    </location>
</feature>
<dbReference type="SUPFAM" id="SSF103473">
    <property type="entry name" value="MFS general substrate transporter"/>
    <property type="match status" value="1"/>
</dbReference>
<name>A0A084GE84_PSEDA</name>
<dbReference type="GO" id="GO:0016020">
    <property type="term" value="C:membrane"/>
    <property type="evidence" value="ECO:0007669"/>
    <property type="project" value="UniProtKB-SubCell"/>
</dbReference>
<dbReference type="VEuPathDB" id="FungiDB:SAPIO_CDS2010"/>
<feature type="transmembrane region" description="Helical" evidence="6">
    <location>
        <begin position="297"/>
        <end position="315"/>
    </location>
</feature>
<keyword evidence="8" id="KW-1185">Reference proteome</keyword>
<feature type="transmembrane region" description="Helical" evidence="6">
    <location>
        <begin position="232"/>
        <end position="253"/>
    </location>
</feature>
<proteinExistence type="predicted"/>
<dbReference type="OMA" id="QIGGCVI"/>
<dbReference type="InterPro" id="IPR011701">
    <property type="entry name" value="MFS"/>
</dbReference>
<accession>A0A084GE84</accession>
<dbReference type="GO" id="GO:0022857">
    <property type="term" value="F:transmembrane transporter activity"/>
    <property type="evidence" value="ECO:0007669"/>
    <property type="project" value="InterPro"/>
</dbReference>
<keyword evidence="3 6" id="KW-0812">Transmembrane</keyword>
<dbReference type="OrthoDB" id="2985014at2759"/>
<sequence>MDRNAGAKSSHDYADEKAHEEIRTEVASEMATLPTGERSQAEKKLVKKTDLVVSMMFGLSYFFAYLDRGAIGNARIMGLQQDLGLSNDRFFNCLLIFFIGYAAFEGPTFYLIRVFHAPTVYAVSALVFGVSALLTAYAKTYAHLLVLRLFMGFGEATVQTGFVYVSLWYRREEMSVRASYLFAFTPIAGAISGLISYGIQRGLEGAGGYPHQVMGAKVEFWQIKTAIKDIKVWLMAFIAATHATGLTGFSIFLPTFIHEFGYSALVTQLYTIIPYGVAFISLIAVTRISDRLVMRSIPLLIVTGVAIVGFIIILSQTNPAVGVFASSVITAAVYPGVAIVSGWIPSSNAGYTKRAAATWITQIFCQAFSIMASKIYDKPPRFFKGHGVLLGFFVLTFFFLIVLTYLMKRHNKEKDALAQEWEARGEPNPDESKTLEELCDDHPSYRYMY</sequence>
<comment type="subcellular location">
    <subcellularLocation>
        <location evidence="1">Membrane</location>
        <topology evidence="1">Multi-pass membrane protein</topology>
    </subcellularLocation>
</comment>
<dbReference type="EMBL" id="JOWA01000077">
    <property type="protein sequence ID" value="KEZ45646.1"/>
    <property type="molecule type" value="Genomic_DNA"/>
</dbReference>
<evidence type="ECO:0000313" key="7">
    <source>
        <dbReference type="EMBL" id="KEZ45646.1"/>
    </source>
</evidence>